<dbReference type="HOGENOM" id="CLU_3051458_0_0_1"/>
<evidence type="ECO:0000313" key="2">
    <source>
        <dbReference type="Proteomes" id="UP000001067"/>
    </source>
</evidence>
<protein>
    <submittedName>
        <fullName evidence="1">Uncharacterized protein</fullName>
    </submittedName>
</protein>
<accession>E3RI78</accession>
<dbReference type="AlphaFoldDB" id="E3RI78"/>
<reference evidence="1 2" key="1">
    <citation type="journal article" date="2010" name="Genome Biol.">
        <title>A first genome assembly of the barley fungal pathogen Pyrenophora teres f. teres.</title>
        <authorList>
            <person name="Ellwood S.R."/>
            <person name="Liu Z."/>
            <person name="Syme R.A."/>
            <person name="Lai Z."/>
            <person name="Hane J.K."/>
            <person name="Keiper F."/>
            <person name="Moffat C.S."/>
            <person name="Oliver R.P."/>
            <person name="Friesen T.L."/>
        </authorList>
    </citation>
    <scope>NUCLEOTIDE SEQUENCE [LARGE SCALE GENOMIC DNA]</scope>
    <source>
        <strain evidence="1 2">0-1</strain>
    </source>
</reference>
<dbReference type="Proteomes" id="UP000001067">
    <property type="component" value="Unassembled WGS sequence"/>
</dbReference>
<proteinExistence type="predicted"/>
<name>E3RI78_PYRTT</name>
<gene>
    <name evidence="1" type="ORF">PTT_07695</name>
</gene>
<evidence type="ECO:0000313" key="1">
    <source>
        <dbReference type="EMBL" id="EFQ94571.1"/>
    </source>
</evidence>
<keyword evidence="2" id="KW-1185">Reference proteome</keyword>
<dbReference type="KEGG" id="pte:PTT_07695"/>
<dbReference type="EMBL" id="GL533240">
    <property type="protein sequence ID" value="EFQ94571.1"/>
    <property type="molecule type" value="Genomic_DNA"/>
</dbReference>
<organism evidence="2">
    <name type="scientific">Pyrenophora teres f. teres (strain 0-1)</name>
    <name type="common">Barley net blotch fungus</name>
    <name type="synonym">Drechslera teres f. teres</name>
    <dbReference type="NCBI Taxonomy" id="861557"/>
    <lineage>
        <taxon>Eukaryota</taxon>
        <taxon>Fungi</taxon>
        <taxon>Dikarya</taxon>
        <taxon>Ascomycota</taxon>
        <taxon>Pezizomycotina</taxon>
        <taxon>Dothideomycetes</taxon>
        <taxon>Pleosporomycetidae</taxon>
        <taxon>Pleosporales</taxon>
        <taxon>Pleosporineae</taxon>
        <taxon>Pleosporaceae</taxon>
        <taxon>Pyrenophora</taxon>
    </lineage>
</organism>
<sequence length="54" mass="6433">MQYNTDSRTDTAQISDYFAPYIVSKRLLAYRLITSKNYYENLAYILSKAFHAFR</sequence>